<evidence type="ECO:0000313" key="6">
    <source>
        <dbReference type="EMBL" id="GAV75647.1"/>
    </source>
</evidence>
<keyword evidence="3" id="KW-0708">Seed storage protein</keyword>
<dbReference type="PANTHER" id="PTHR35496:SF4">
    <property type="entry name" value="2S SULFUR-RICH SEED STORAGE PROTEIN 2-LIKE"/>
    <property type="match status" value="1"/>
</dbReference>
<dbReference type="SUPFAM" id="SSF47699">
    <property type="entry name" value="Bifunctional inhibitor/lipid-transfer protein/seed storage 2S albumin"/>
    <property type="match status" value="1"/>
</dbReference>
<dbReference type="InterPro" id="IPR036312">
    <property type="entry name" value="Bifun_inhib/LTP/seed_sf"/>
</dbReference>
<keyword evidence="7" id="KW-1185">Reference proteome</keyword>
<dbReference type="SMART" id="SM00499">
    <property type="entry name" value="AAI"/>
    <property type="match status" value="1"/>
</dbReference>
<evidence type="ECO:0000259" key="5">
    <source>
        <dbReference type="SMART" id="SM00499"/>
    </source>
</evidence>
<keyword evidence="4" id="KW-0732">Signal</keyword>
<dbReference type="GO" id="GO:0045735">
    <property type="term" value="F:nutrient reservoir activity"/>
    <property type="evidence" value="ECO:0007669"/>
    <property type="project" value="UniProtKB-KW"/>
</dbReference>
<name>A0A1Q3C5V9_CEPFO</name>
<organism evidence="6 7">
    <name type="scientific">Cephalotus follicularis</name>
    <name type="common">Albany pitcher plant</name>
    <dbReference type="NCBI Taxonomy" id="3775"/>
    <lineage>
        <taxon>Eukaryota</taxon>
        <taxon>Viridiplantae</taxon>
        <taxon>Streptophyta</taxon>
        <taxon>Embryophyta</taxon>
        <taxon>Tracheophyta</taxon>
        <taxon>Spermatophyta</taxon>
        <taxon>Magnoliopsida</taxon>
        <taxon>eudicotyledons</taxon>
        <taxon>Gunneridae</taxon>
        <taxon>Pentapetalae</taxon>
        <taxon>rosids</taxon>
        <taxon>fabids</taxon>
        <taxon>Oxalidales</taxon>
        <taxon>Cephalotaceae</taxon>
        <taxon>Cephalotus</taxon>
    </lineage>
</organism>
<dbReference type="InterPro" id="IPR000617">
    <property type="entry name" value="Napin/2SS/CON"/>
</dbReference>
<dbReference type="PRINTS" id="PR00496">
    <property type="entry name" value="NAPIN"/>
</dbReference>
<gene>
    <name evidence="6" type="ORF">CFOL_v3_19125</name>
</gene>
<proteinExistence type="inferred from homology"/>
<dbReference type="AlphaFoldDB" id="A0A1Q3C5V9"/>
<evidence type="ECO:0000256" key="3">
    <source>
        <dbReference type="ARBA" id="ARBA00023129"/>
    </source>
</evidence>
<feature type="signal peptide" evidence="4">
    <location>
        <begin position="1"/>
        <end position="20"/>
    </location>
</feature>
<sequence length="140" mass="16199">MAKLSLLAASFALLFVICTASITITTVDVNEELHDRQSRDCRRQMQGQRLRECGQFLMECSQQREMGRAGMSCRQQLQQCCQELGRMDEECRCQAVRMTVQRQQGEMQGEEMQEMVQTAMNLPNMCRMGPGRCEMRAVWF</sequence>
<accession>A0A1Q3C5V9</accession>
<dbReference type="FunCoup" id="A0A1Q3C5V9">
    <property type="interactions" value="157"/>
</dbReference>
<reference evidence="7" key="1">
    <citation type="submission" date="2016-04" db="EMBL/GenBank/DDBJ databases">
        <title>Cephalotus genome sequencing.</title>
        <authorList>
            <person name="Fukushima K."/>
            <person name="Hasebe M."/>
            <person name="Fang X."/>
        </authorList>
    </citation>
    <scope>NUCLEOTIDE SEQUENCE [LARGE SCALE GENOMIC DNA]</scope>
    <source>
        <strain evidence="7">cv. St1</strain>
    </source>
</reference>
<comment type="caution">
    <text evidence="6">The sequence shown here is derived from an EMBL/GenBank/DDBJ whole genome shotgun (WGS) entry which is preliminary data.</text>
</comment>
<dbReference type="InParanoid" id="A0A1Q3C5V9"/>
<feature type="chain" id="PRO_5012094650" evidence="4">
    <location>
        <begin position="21"/>
        <end position="140"/>
    </location>
</feature>
<dbReference type="Proteomes" id="UP000187406">
    <property type="component" value="Unassembled WGS sequence"/>
</dbReference>
<evidence type="ECO:0000256" key="2">
    <source>
        <dbReference type="ARBA" id="ARBA00022761"/>
    </source>
</evidence>
<dbReference type="OrthoDB" id="1922883at2759"/>
<dbReference type="Pfam" id="PF00234">
    <property type="entry name" value="Tryp_alpha_amyl"/>
    <property type="match status" value="1"/>
</dbReference>
<feature type="domain" description="Bifunctional inhibitor/plant lipid transfer protein/seed storage helical" evidence="5">
    <location>
        <begin position="53"/>
        <end position="133"/>
    </location>
</feature>
<dbReference type="InterPro" id="IPR016140">
    <property type="entry name" value="Bifunc_inhib/LTP/seed_store"/>
</dbReference>
<dbReference type="PANTHER" id="PTHR35496">
    <property type="entry name" value="2S SEED STORAGE PROTEIN 1-RELATED"/>
    <property type="match status" value="1"/>
</dbReference>
<keyword evidence="2" id="KW-0758">Storage protein</keyword>
<protein>
    <submittedName>
        <fullName evidence="6">Tryp_alpha_amyl domain-containing protein</fullName>
    </submittedName>
</protein>
<comment type="similarity">
    <text evidence="1">Belongs to the 2S seed storage albumins family.</text>
</comment>
<dbReference type="EMBL" id="BDDD01001400">
    <property type="protein sequence ID" value="GAV75647.1"/>
    <property type="molecule type" value="Genomic_DNA"/>
</dbReference>
<dbReference type="Gene3D" id="1.10.110.10">
    <property type="entry name" value="Plant lipid-transfer and hydrophobic proteins"/>
    <property type="match status" value="1"/>
</dbReference>
<evidence type="ECO:0000256" key="1">
    <source>
        <dbReference type="ARBA" id="ARBA00008262"/>
    </source>
</evidence>
<evidence type="ECO:0000313" key="7">
    <source>
        <dbReference type="Proteomes" id="UP000187406"/>
    </source>
</evidence>
<evidence type="ECO:0000256" key="4">
    <source>
        <dbReference type="SAM" id="SignalP"/>
    </source>
</evidence>